<reference evidence="3" key="1">
    <citation type="journal article" date="2018" name="Nat. Microbiol.">
        <title>Leveraging single-cell genomics to expand the fungal tree of life.</title>
        <authorList>
            <person name="Ahrendt S.R."/>
            <person name="Quandt C.A."/>
            <person name="Ciobanu D."/>
            <person name="Clum A."/>
            <person name="Salamov A."/>
            <person name="Andreopoulos B."/>
            <person name="Cheng J.F."/>
            <person name="Woyke T."/>
            <person name="Pelin A."/>
            <person name="Henrissat B."/>
            <person name="Reynolds N.K."/>
            <person name="Benny G.L."/>
            <person name="Smith M.E."/>
            <person name="James T.Y."/>
            <person name="Grigoriev I.V."/>
        </authorList>
    </citation>
    <scope>NUCLEOTIDE SEQUENCE [LARGE SCALE GENOMIC DNA]</scope>
    <source>
        <strain evidence="3">RSA 1356</strain>
    </source>
</reference>
<dbReference type="Proteomes" id="UP000271241">
    <property type="component" value="Unassembled WGS sequence"/>
</dbReference>
<sequence length="410" mass="43519">MSDATRSSGTPSDKRAGKAPALATDDDHPSVYGRQPPKAADHSAEHGAASLAERVARSAQGLWHSALGSGGGTVEEGLRAGQPAARGAQGKRFDGGQTSDGLMRAHAAGWEAARGAASAEQRGESSLAAAPALSATADSRRQGVGSIWRDHPATQAATDAHSAEADWAQWSSPPSSSLPSVPLAAAAAAPALGVHPPRESAALAYEDASTSLHVGRALETPAGSMNRQHSWHDVPAAEMAAMDDGAMVRQFLSSGSFDASYATAVYEDDIRDVVVQPVGHIAGMSRDWVQSFCQRWQQQRQQGQTSLLSPPEAYLARLLEAIEREHGQLDQAALDADVLAYLDAHHYTDQVYGDDLLPPNVAQDQTMLRQLLRDLSASTPSHVEPDQDGELRRRRALDRLRTLQRHLAGV</sequence>
<gene>
    <name evidence="2" type="ORF">THASP1DRAFT_31571</name>
</gene>
<organism evidence="2 3">
    <name type="scientific">Thamnocephalis sphaerospora</name>
    <dbReference type="NCBI Taxonomy" id="78915"/>
    <lineage>
        <taxon>Eukaryota</taxon>
        <taxon>Fungi</taxon>
        <taxon>Fungi incertae sedis</taxon>
        <taxon>Zoopagomycota</taxon>
        <taxon>Zoopagomycotina</taxon>
        <taxon>Zoopagomycetes</taxon>
        <taxon>Zoopagales</taxon>
        <taxon>Sigmoideomycetaceae</taxon>
        <taxon>Thamnocephalis</taxon>
    </lineage>
</organism>
<feature type="compositionally biased region" description="Low complexity" evidence="1">
    <location>
        <begin position="79"/>
        <end position="90"/>
    </location>
</feature>
<dbReference type="AlphaFoldDB" id="A0A4P9XML4"/>
<evidence type="ECO:0000313" key="2">
    <source>
        <dbReference type="EMBL" id="RKP06621.1"/>
    </source>
</evidence>
<feature type="region of interest" description="Disordered" evidence="1">
    <location>
        <begin position="113"/>
        <end position="136"/>
    </location>
</feature>
<feature type="region of interest" description="Disordered" evidence="1">
    <location>
        <begin position="153"/>
        <end position="178"/>
    </location>
</feature>
<name>A0A4P9XML4_9FUNG</name>
<dbReference type="EMBL" id="KZ992849">
    <property type="protein sequence ID" value="RKP06621.1"/>
    <property type="molecule type" value="Genomic_DNA"/>
</dbReference>
<evidence type="ECO:0000313" key="3">
    <source>
        <dbReference type="Proteomes" id="UP000271241"/>
    </source>
</evidence>
<protein>
    <submittedName>
        <fullName evidence="2">Uncharacterized protein</fullName>
    </submittedName>
</protein>
<feature type="compositionally biased region" description="Polar residues" evidence="1">
    <location>
        <begin position="1"/>
        <end position="11"/>
    </location>
</feature>
<proteinExistence type="predicted"/>
<accession>A0A4P9XML4</accession>
<keyword evidence="3" id="KW-1185">Reference proteome</keyword>
<feature type="region of interest" description="Disordered" evidence="1">
    <location>
        <begin position="1"/>
        <end position="101"/>
    </location>
</feature>
<evidence type="ECO:0000256" key="1">
    <source>
        <dbReference type="SAM" id="MobiDB-lite"/>
    </source>
</evidence>